<feature type="transmembrane region" description="Helical" evidence="1">
    <location>
        <begin position="7"/>
        <end position="26"/>
    </location>
</feature>
<feature type="transmembrane region" description="Helical" evidence="1">
    <location>
        <begin position="41"/>
        <end position="63"/>
    </location>
</feature>
<reference evidence="3 4" key="1">
    <citation type="submission" date="2020-08" db="EMBL/GenBank/DDBJ databases">
        <title>Genomic Encyclopedia of Type Strains, Phase IV (KMG-IV): sequencing the most valuable type-strain genomes for metagenomic binning, comparative biology and taxonomic classification.</title>
        <authorList>
            <person name="Goeker M."/>
        </authorList>
    </citation>
    <scope>NUCLEOTIDE SEQUENCE [LARGE SCALE GENOMIC DNA]</scope>
    <source>
        <strain evidence="3 4">DSM 103737</strain>
    </source>
</reference>
<dbReference type="Pfam" id="PF07331">
    <property type="entry name" value="TctB"/>
    <property type="match status" value="1"/>
</dbReference>
<accession>A0A840BZ40</accession>
<evidence type="ECO:0000259" key="2">
    <source>
        <dbReference type="Pfam" id="PF07331"/>
    </source>
</evidence>
<sequence length="150" mass="15969">MIGRRADVWLGLVLLAFCGVAGWWTLRIPSVGTGTAAGPSFVPWIMIAGIAILSVAMMLRALLHATPAAAEGQGATSRATLLRLGVFVVLLVAYAGLFLSVGYLTTTIVVFIAGMFVLGERNWLFLVVLPAVLTGAIYFVFTQFLGVWLP</sequence>
<evidence type="ECO:0000256" key="1">
    <source>
        <dbReference type="SAM" id="Phobius"/>
    </source>
</evidence>
<evidence type="ECO:0000313" key="3">
    <source>
        <dbReference type="EMBL" id="MBB4018424.1"/>
    </source>
</evidence>
<dbReference type="Proteomes" id="UP000577362">
    <property type="component" value="Unassembled WGS sequence"/>
</dbReference>
<feature type="domain" description="DUF1468" evidence="2">
    <location>
        <begin position="9"/>
        <end position="150"/>
    </location>
</feature>
<keyword evidence="1" id="KW-0472">Membrane</keyword>
<evidence type="ECO:0000313" key="4">
    <source>
        <dbReference type="Proteomes" id="UP000577362"/>
    </source>
</evidence>
<organism evidence="3 4">
    <name type="scientific">Chelatococcus caeni</name>
    <dbReference type="NCBI Taxonomy" id="1348468"/>
    <lineage>
        <taxon>Bacteria</taxon>
        <taxon>Pseudomonadati</taxon>
        <taxon>Pseudomonadota</taxon>
        <taxon>Alphaproteobacteria</taxon>
        <taxon>Hyphomicrobiales</taxon>
        <taxon>Chelatococcaceae</taxon>
        <taxon>Chelatococcus</taxon>
    </lineage>
</organism>
<dbReference type="RefSeq" id="WP_183317384.1">
    <property type="nucleotide sequence ID" value="NZ_JACIEN010000004.1"/>
</dbReference>
<comment type="caution">
    <text evidence="3">The sequence shown here is derived from an EMBL/GenBank/DDBJ whole genome shotgun (WGS) entry which is preliminary data.</text>
</comment>
<dbReference type="AlphaFoldDB" id="A0A840BZ40"/>
<proteinExistence type="predicted"/>
<keyword evidence="4" id="KW-1185">Reference proteome</keyword>
<dbReference type="EMBL" id="JACIEN010000004">
    <property type="protein sequence ID" value="MBB4018424.1"/>
    <property type="molecule type" value="Genomic_DNA"/>
</dbReference>
<feature type="transmembrane region" description="Helical" evidence="1">
    <location>
        <begin position="84"/>
        <end position="117"/>
    </location>
</feature>
<feature type="transmembrane region" description="Helical" evidence="1">
    <location>
        <begin position="123"/>
        <end position="149"/>
    </location>
</feature>
<gene>
    <name evidence="3" type="ORF">GGR16_003471</name>
</gene>
<dbReference type="InterPro" id="IPR009936">
    <property type="entry name" value="DUF1468"/>
</dbReference>
<keyword evidence="1" id="KW-1133">Transmembrane helix</keyword>
<protein>
    <submittedName>
        <fullName evidence="3">Putative tricarboxylic transport membrane protein</fullName>
    </submittedName>
</protein>
<keyword evidence="1" id="KW-0812">Transmembrane</keyword>
<name>A0A840BZ40_9HYPH</name>